<dbReference type="PANTHER" id="PTHR23080">
    <property type="entry name" value="THAP DOMAIN PROTEIN"/>
    <property type="match status" value="1"/>
</dbReference>
<dbReference type="GeneID" id="113209550"/>
<keyword evidence="7" id="KW-1185">Reference proteome</keyword>
<evidence type="ECO:0000259" key="6">
    <source>
        <dbReference type="SMART" id="SM00980"/>
    </source>
</evidence>
<accession>A0A6J1SUA5</accession>
<evidence type="ECO:0000256" key="4">
    <source>
        <dbReference type="ARBA" id="ARBA00022833"/>
    </source>
</evidence>
<accession>A0A6J1T486</accession>
<dbReference type="OrthoDB" id="8195867at2759"/>
<evidence type="ECO:0000313" key="7">
    <source>
        <dbReference type="Proteomes" id="UP000504606"/>
    </source>
</evidence>
<dbReference type="KEGG" id="foc:113213303"/>
<dbReference type="InterPro" id="IPR006612">
    <property type="entry name" value="THAP_Znf"/>
</dbReference>
<dbReference type="Pfam" id="PF13359">
    <property type="entry name" value="DDE_Tnp_4"/>
    <property type="match status" value="1"/>
</dbReference>
<dbReference type="AlphaFoldDB" id="A0A6J1SUA5"/>
<dbReference type="Pfam" id="PF13613">
    <property type="entry name" value="HTH_Tnp_4"/>
    <property type="match status" value="1"/>
</dbReference>
<keyword evidence="4" id="KW-0862">Zinc</keyword>
<evidence type="ECO:0000256" key="2">
    <source>
        <dbReference type="ARBA" id="ARBA00022723"/>
    </source>
</evidence>
<dbReference type="GO" id="GO:0008270">
    <property type="term" value="F:zinc ion binding"/>
    <property type="evidence" value="ECO:0007669"/>
    <property type="project" value="UniProtKB-KW"/>
</dbReference>
<keyword evidence="5" id="KW-0238">DNA-binding</keyword>
<dbReference type="InterPro" id="IPR027806">
    <property type="entry name" value="HARBI1_dom"/>
</dbReference>
<keyword evidence="2" id="KW-0479">Metal-binding</keyword>
<evidence type="ECO:0000256" key="1">
    <source>
        <dbReference type="ARBA" id="ARBA00001968"/>
    </source>
</evidence>
<proteinExistence type="predicted"/>
<name>A0A6J1SUA5_FRAOC</name>
<dbReference type="SMART" id="SM00980">
    <property type="entry name" value="THAP"/>
    <property type="match status" value="1"/>
</dbReference>
<evidence type="ECO:0000313" key="9">
    <source>
        <dbReference type="RefSeq" id="XP_026288113.2"/>
    </source>
</evidence>
<dbReference type="RefSeq" id="XP_026288113.2">
    <property type="nucleotide sequence ID" value="XM_026432328.2"/>
</dbReference>
<protein>
    <submittedName>
        <fullName evidence="8">Uncharacterized protein LOC113209550</fullName>
    </submittedName>
    <submittedName>
        <fullName evidence="9">Uncharacterized protein LOC113213303</fullName>
    </submittedName>
</protein>
<dbReference type="RefSeq" id="XP_026282905.1">
    <property type="nucleotide sequence ID" value="XM_026427120.2"/>
</dbReference>
<evidence type="ECO:0000313" key="8">
    <source>
        <dbReference type="RefSeq" id="XP_026282905.1"/>
    </source>
</evidence>
<dbReference type="KEGG" id="foc:113209550"/>
<dbReference type="GO" id="GO:0003677">
    <property type="term" value="F:DNA binding"/>
    <property type="evidence" value="ECO:0007669"/>
    <property type="project" value="UniProtKB-KW"/>
</dbReference>
<evidence type="ECO:0000256" key="5">
    <source>
        <dbReference type="ARBA" id="ARBA00023125"/>
    </source>
</evidence>
<dbReference type="InterPro" id="IPR027805">
    <property type="entry name" value="Transposase_HTH_dom"/>
</dbReference>
<gene>
    <name evidence="8" type="primary">LOC113209550</name>
    <name evidence="9" type="synonym">LOC113213303</name>
</gene>
<comment type="cofactor">
    <cofactor evidence="1">
        <name>a divalent metal cation</name>
        <dbReference type="ChEBI" id="CHEBI:60240"/>
    </cofactor>
</comment>
<feature type="domain" description="THAP-type" evidence="6">
    <location>
        <begin position="3"/>
        <end position="110"/>
    </location>
</feature>
<organism evidence="7 8">
    <name type="scientific">Frankliniella occidentalis</name>
    <name type="common">Western flower thrips</name>
    <name type="synonym">Euthrips occidentalis</name>
    <dbReference type="NCBI Taxonomy" id="133901"/>
    <lineage>
        <taxon>Eukaryota</taxon>
        <taxon>Metazoa</taxon>
        <taxon>Ecdysozoa</taxon>
        <taxon>Arthropoda</taxon>
        <taxon>Hexapoda</taxon>
        <taxon>Insecta</taxon>
        <taxon>Pterygota</taxon>
        <taxon>Neoptera</taxon>
        <taxon>Paraneoptera</taxon>
        <taxon>Thysanoptera</taxon>
        <taxon>Terebrantia</taxon>
        <taxon>Thripoidea</taxon>
        <taxon>Thripidae</taxon>
        <taxon>Frankliniella</taxon>
    </lineage>
</organism>
<keyword evidence="3" id="KW-0863">Zinc-finger</keyword>
<sequence>MTKTCCACKLEYSKSKTKRAGREGNIVKRYFRLPPVESKSKTYKSGEKQALLPRRRLLWLKRIFGTFSERKLPKELWICEDHFVTGSPSSILDVDNPDWAPTLKLSHFVPVTLQLNQEEILVNREEVLVNQDEILVNREENLVNHVQVVKESQVGSTRNECEADPRPQSPGWVTHYKVSLSYSQMMEVCDELKIEVPAGDHPSVLNFSESSQDLFHPDGDSETEDEVFFDAEDVEVGLGLSIGTQTVKNWKDRATQTKPQLKGRATQTDIKKYRTIATQTELSMDDIEKTENLLDDAQCKINALSINQDWYKDDDVTQYYTGLPTYGVLMAIFEVVAPYLTYTSRSTLTKFQQFALTLMKLKLNLYLTDLGYRFNVSKYTAGRIFTKCIEVMYCRLKRNVFWPERPLLQASMPDCFKESFGDSVTVIVDCFEIFCEKSSNLMAKSQTWSNYKGHETVKYLIAVTPQGFICFVSQSYGGRSSDKFITEDSGFLRFLTPGDTVMADRGFLVEDSISLHKATLVMPGFLRGLSQLSPDDVDTTRIIANVRVHVERVIGMLRQKYRIMSNRVPVRLLNYEETDVGMDEIAVVCCALTNFSPGIVD</sequence>
<reference evidence="8 9" key="1">
    <citation type="submission" date="2025-04" db="UniProtKB">
        <authorList>
            <consortium name="RefSeq"/>
        </authorList>
    </citation>
    <scope>IDENTIFICATION</scope>
    <source>
        <tissue evidence="8 9">Whole organism</tissue>
    </source>
</reference>
<evidence type="ECO:0000256" key="3">
    <source>
        <dbReference type="ARBA" id="ARBA00022771"/>
    </source>
</evidence>
<dbReference type="Proteomes" id="UP000504606">
    <property type="component" value="Unplaced"/>
</dbReference>